<gene>
    <name evidence="2" type="ORF">EN45_090950</name>
</gene>
<proteinExistence type="predicted"/>
<dbReference type="EMBL" id="CM002800">
    <property type="protein sequence ID" value="KZN84932.1"/>
    <property type="molecule type" value="Genomic_DNA"/>
</dbReference>
<dbReference type="Proteomes" id="UP000076449">
    <property type="component" value="Chromosome III"/>
</dbReference>
<accession>A0A167QMB6</accession>
<evidence type="ECO:0000256" key="1">
    <source>
        <dbReference type="SAM" id="MobiDB-lite"/>
    </source>
</evidence>
<feature type="compositionally biased region" description="Acidic residues" evidence="1">
    <location>
        <begin position="303"/>
        <end position="319"/>
    </location>
</feature>
<feature type="region of interest" description="Disordered" evidence="1">
    <location>
        <begin position="301"/>
        <end position="359"/>
    </location>
</feature>
<protein>
    <submittedName>
        <fullName evidence="2">Uncharacterized protein</fullName>
    </submittedName>
</protein>
<dbReference type="AlphaFoldDB" id="A0A167QMB6"/>
<evidence type="ECO:0000313" key="2">
    <source>
        <dbReference type="EMBL" id="KZN84932.1"/>
    </source>
</evidence>
<dbReference type="PhylomeDB" id="A0A167QMB6"/>
<sequence>MCPTPVWIWLFEQKEHSLQKLHRELRYMEPGYITNQATNIDIHPMDFWTGDTDPSLIEFFAPDTDTDFKIANTALDPEDPVDDPFTWVRAMKDSQDFTPHEMHHQLYKAFSKYLRKSPGGNKTPIFWDLVSMEEDDSLFNSNDQHGFTIQRGATSADGKAAHQLVVMESEECYHDVLPSVGELIVLVRWMLSGFKNHKYQFGKYHRHERPQLDFPTMVISFLPDARVRVLHGYFDEGRLKVAYTQALNFDAEDYADKMDGLLQWAWPLPEGDTTKPIPLPTIEDDEEDEWDEWEKWELRYREDSEDEGLETESDGEGDSTEVHKDLSDYESEFSEEDESDWEEEDPGEENEGWMEEDMMSADIKKKIIERLEEKMKCLREVRELT</sequence>
<organism evidence="2">
    <name type="scientific">Penicillium chrysogenum</name>
    <name type="common">Penicillium notatum</name>
    <dbReference type="NCBI Taxonomy" id="5076"/>
    <lineage>
        <taxon>Eukaryota</taxon>
        <taxon>Fungi</taxon>
        <taxon>Dikarya</taxon>
        <taxon>Ascomycota</taxon>
        <taxon>Pezizomycotina</taxon>
        <taxon>Eurotiomycetes</taxon>
        <taxon>Eurotiomycetidae</taxon>
        <taxon>Eurotiales</taxon>
        <taxon>Aspergillaceae</taxon>
        <taxon>Penicillium</taxon>
        <taxon>Penicillium chrysogenum species complex</taxon>
    </lineage>
</organism>
<feature type="compositionally biased region" description="Acidic residues" evidence="1">
    <location>
        <begin position="328"/>
        <end position="359"/>
    </location>
</feature>
<name>A0A167QMB6_PENCH</name>
<reference evidence="2" key="1">
    <citation type="journal article" date="2014" name="Genome Announc.">
        <title>Complete sequencing and chromosome-scale genome assembly of the industrial progenitor strain P2niaD18 from the penicillin producer Penicillium chrysogenum.</title>
        <authorList>
            <person name="Specht T."/>
            <person name="Dahlmann T.A."/>
            <person name="Zadra I."/>
            <person name="Kurnsteiner H."/>
            <person name="Kuck U."/>
        </authorList>
    </citation>
    <scope>NUCLEOTIDE SEQUENCE [LARGE SCALE GENOMIC DNA]</scope>
    <source>
        <strain evidence="2">P2niaD18</strain>
    </source>
</reference>